<dbReference type="GO" id="GO:0005096">
    <property type="term" value="F:GTPase activator activity"/>
    <property type="evidence" value="ECO:0007669"/>
    <property type="project" value="TreeGrafter"/>
</dbReference>
<dbReference type="SUPFAM" id="SSF117782">
    <property type="entry name" value="YbjQ-like"/>
    <property type="match status" value="1"/>
</dbReference>
<evidence type="ECO:0000313" key="5">
    <source>
        <dbReference type="Proteomes" id="UP000320333"/>
    </source>
</evidence>
<dbReference type="Gene3D" id="3.40.525.10">
    <property type="entry name" value="CRAL-TRIO lipid binding domain"/>
    <property type="match status" value="1"/>
</dbReference>
<dbReference type="Pfam" id="PF01906">
    <property type="entry name" value="YbjQ_1"/>
    <property type="match status" value="1"/>
</dbReference>
<dbReference type="GO" id="GO:0005737">
    <property type="term" value="C:cytoplasm"/>
    <property type="evidence" value="ECO:0007669"/>
    <property type="project" value="TreeGrafter"/>
</dbReference>
<evidence type="ECO:0008006" key="6">
    <source>
        <dbReference type="Google" id="ProtNLM"/>
    </source>
</evidence>
<evidence type="ECO:0000259" key="2">
    <source>
        <dbReference type="PROSITE" id="PS50191"/>
    </source>
</evidence>
<feature type="compositionally biased region" description="Low complexity" evidence="1">
    <location>
        <begin position="522"/>
        <end position="536"/>
    </location>
</feature>
<dbReference type="SUPFAM" id="SSF48350">
    <property type="entry name" value="GTPase activation domain, GAP"/>
    <property type="match status" value="1"/>
</dbReference>
<dbReference type="InterPro" id="IPR035439">
    <property type="entry name" value="UPF0145_dom_sf"/>
</dbReference>
<organism evidence="4 5">
    <name type="scientific">Chytriomyces confervae</name>
    <dbReference type="NCBI Taxonomy" id="246404"/>
    <lineage>
        <taxon>Eukaryota</taxon>
        <taxon>Fungi</taxon>
        <taxon>Fungi incertae sedis</taxon>
        <taxon>Chytridiomycota</taxon>
        <taxon>Chytridiomycota incertae sedis</taxon>
        <taxon>Chytridiomycetes</taxon>
        <taxon>Chytridiales</taxon>
        <taxon>Chytriomycetaceae</taxon>
        <taxon>Chytriomyces</taxon>
    </lineage>
</organism>
<evidence type="ECO:0000313" key="4">
    <source>
        <dbReference type="EMBL" id="TPX75192.1"/>
    </source>
</evidence>
<reference evidence="4 5" key="1">
    <citation type="journal article" date="2019" name="Sci. Rep.">
        <title>Comparative genomics of chytrid fungi reveal insights into the obligate biotrophic and pathogenic lifestyle of Synchytrium endobioticum.</title>
        <authorList>
            <person name="van de Vossenberg B.T.L.H."/>
            <person name="Warris S."/>
            <person name="Nguyen H.D.T."/>
            <person name="van Gent-Pelzer M.P.E."/>
            <person name="Joly D.L."/>
            <person name="van de Geest H.C."/>
            <person name="Bonants P.J.M."/>
            <person name="Smith D.S."/>
            <person name="Levesque C.A."/>
            <person name="van der Lee T.A.J."/>
        </authorList>
    </citation>
    <scope>NUCLEOTIDE SEQUENCE [LARGE SCALE GENOMIC DNA]</scope>
    <source>
        <strain evidence="4 5">CBS 675.73</strain>
    </source>
</reference>
<dbReference type="Gene3D" id="1.10.555.10">
    <property type="entry name" value="Rho GTPase activation protein"/>
    <property type="match status" value="1"/>
</dbReference>
<dbReference type="PROSITE" id="PS50191">
    <property type="entry name" value="CRAL_TRIO"/>
    <property type="match status" value="1"/>
</dbReference>
<comment type="caution">
    <text evidence="4">The sequence shown here is derived from an EMBL/GenBank/DDBJ whole genome shotgun (WGS) entry which is preliminary data.</text>
</comment>
<proteinExistence type="predicted"/>
<dbReference type="Proteomes" id="UP000320333">
    <property type="component" value="Unassembled WGS sequence"/>
</dbReference>
<dbReference type="Pfam" id="PF13716">
    <property type="entry name" value="CRAL_TRIO_2"/>
    <property type="match status" value="1"/>
</dbReference>
<feature type="region of interest" description="Disordered" evidence="1">
    <location>
        <begin position="522"/>
        <end position="568"/>
    </location>
</feature>
<feature type="compositionally biased region" description="Polar residues" evidence="1">
    <location>
        <begin position="538"/>
        <end position="559"/>
    </location>
</feature>
<dbReference type="SUPFAM" id="SSF52087">
    <property type="entry name" value="CRAL/TRIO domain"/>
    <property type="match status" value="1"/>
</dbReference>
<dbReference type="PANTHER" id="PTHR45808:SF2">
    <property type="entry name" value="RHO GTPASE-ACTIVATING PROTEIN 68F"/>
    <property type="match status" value="1"/>
</dbReference>
<dbReference type="AlphaFoldDB" id="A0A507FGC9"/>
<gene>
    <name evidence="4" type="ORF">CcCBS67573_g03547</name>
</gene>
<feature type="domain" description="Rho-GAP" evidence="3">
    <location>
        <begin position="296"/>
        <end position="493"/>
    </location>
</feature>
<evidence type="ECO:0000259" key="3">
    <source>
        <dbReference type="PROSITE" id="PS50238"/>
    </source>
</evidence>
<name>A0A507FGC9_9FUNG</name>
<keyword evidence="5" id="KW-1185">Reference proteome</keyword>
<dbReference type="STRING" id="246404.A0A507FGC9"/>
<dbReference type="SMART" id="SM00324">
    <property type="entry name" value="RhoGAP"/>
    <property type="match status" value="1"/>
</dbReference>
<dbReference type="PANTHER" id="PTHR45808">
    <property type="entry name" value="RHO GTPASE-ACTIVATING PROTEIN 68F"/>
    <property type="match status" value="1"/>
</dbReference>
<dbReference type="InterPro" id="IPR008936">
    <property type="entry name" value="Rho_GTPase_activation_prot"/>
</dbReference>
<dbReference type="GO" id="GO:0007264">
    <property type="term" value="P:small GTPase-mediated signal transduction"/>
    <property type="evidence" value="ECO:0007669"/>
    <property type="project" value="TreeGrafter"/>
</dbReference>
<feature type="domain" description="CRAL-TRIO" evidence="2">
    <location>
        <begin position="108"/>
        <end position="247"/>
    </location>
</feature>
<dbReference type="OrthoDB" id="19923at2759"/>
<dbReference type="InterPro" id="IPR002765">
    <property type="entry name" value="UPF0145_YbjQ-like"/>
</dbReference>
<sequence length="678" mass="73491">MAAPPPPPPSQQRVLVHPTFVTTGQDIAGFQVVQSLGIARGIVVRNPNAGKMIYAGFASLGGGENSVFMDTCEKARETALQRLLEHAGAKGANAIIGFYYDTNEVMEGFDSHGRRVFVFYSCFLPDPSVVSYDDLMRALVARLDAFVDSGYVLIVFASGSRHRPSLVWMLRAYRLLARKFRKNLMRLVIVHPSPWFQLLMQVFGPVISPKFTAKVSWVDNTQILNESIPAAQIFMPRILKEIDKKRIAESKHEGHKQTAPPEGILSSIASWAISLTGLSSSSLPFPTATPTGQFGVSLDILMGPHSENGLPRVVSDCMRFILAHGLETEGLFRVSPSLPSVLRLKEQYNNNIAEIDFDAHGGVHSACGLLKLFFRELPTPIFEASMYDTIRTIQSFSDTTETTQTTIVKTALLPILPQNTFTLLRALFQLLHMIHLNHTKTLMHSGNLAIVWAPNFVKSANPMIDLGMCAVGTSGGGVGTLVKICIERWEEVFEAEMDGSSGNVDSSGSGSGEQLDALRSADNAANVPPPGAAAADRPSNTLSERSTDSTIVESVNTANEDVDARERSRFNINRRPSKSLNQIQQSSESSPTAIPIFAFTADSNVKKEGDPLASVDSLQTLPAPRARSRTPSPMRGRPNTVVAAEDSAIARIGGALSNTTLAKASSSSPVADAMFRKL</sequence>
<dbReference type="InterPro" id="IPR000198">
    <property type="entry name" value="RhoGAP_dom"/>
</dbReference>
<dbReference type="CDD" id="cd00170">
    <property type="entry name" value="SEC14"/>
    <property type="match status" value="1"/>
</dbReference>
<dbReference type="InterPro" id="IPR001251">
    <property type="entry name" value="CRAL-TRIO_dom"/>
</dbReference>
<protein>
    <recommendedName>
        <fullName evidence="6">Rho-GAP domain-containing protein</fullName>
    </recommendedName>
</protein>
<dbReference type="Pfam" id="PF00620">
    <property type="entry name" value="RhoGAP"/>
    <property type="match status" value="1"/>
</dbReference>
<dbReference type="CDD" id="cd00159">
    <property type="entry name" value="RhoGAP"/>
    <property type="match status" value="1"/>
</dbReference>
<evidence type="ECO:0000256" key="1">
    <source>
        <dbReference type="SAM" id="MobiDB-lite"/>
    </source>
</evidence>
<dbReference type="PROSITE" id="PS50238">
    <property type="entry name" value="RHOGAP"/>
    <property type="match status" value="1"/>
</dbReference>
<dbReference type="EMBL" id="QEAP01000091">
    <property type="protein sequence ID" value="TPX75192.1"/>
    <property type="molecule type" value="Genomic_DNA"/>
</dbReference>
<accession>A0A507FGC9</accession>
<dbReference type="InterPro" id="IPR036865">
    <property type="entry name" value="CRAL-TRIO_dom_sf"/>
</dbReference>